<keyword evidence="1" id="KW-0812">Transmembrane</keyword>
<gene>
    <name evidence="3" type="ORF">VQ03_18200</name>
</gene>
<sequence>MHRSHHEPRWPPRTDEILLAAVQHAAGTALLVAAWVLIITENAAAAACALPPGLMILLLSGLDPARMRPAVEREVVILGVGTAMAPWLFGFAARDTATWLHVVLGAMAAGSAAARLRFARAP</sequence>
<dbReference type="InterPro" id="IPR005530">
    <property type="entry name" value="SPW"/>
</dbReference>
<evidence type="ECO:0000313" key="3">
    <source>
        <dbReference type="EMBL" id="KMO38012.1"/>
    </source>
</evidence>
<protein>
    <submittedName>
        <fullName evidence="3">SPW repeat-containing protein</fullName>
    </submittedName>
</protein>
<dbReference type="AlphaFoldDB" id="A0A0J6SWV2"/>
<proteinExistence type="predicted"/>
<keyword evidence="4" id="KW-1185">Reference proteome</keyword>
<feature type="transmembrane region" description="Helical" evidence="1">
    <location>
        <begin position="17"/>
        <end position="38"/>
    </location>
</feature>
<dbReference type="EMBL" id="LABZ01000127">
    <property type="protein sequence ID" value="KMO38012.1"/>
    <property type="molecule type" value="Genomic_DNA"/>
</dbReference>
<feature type="domain" description="SPW repeat-containing integral membrane" evidence="2">
    <location>
        <begin position="21"/>
        <end position="112"/>
    </location>
</feature>
<dbReference type="Pfam" id="PF03779">
    <property type="entry name" value="SPW"/>
    <property type="match status" value="1"/>
</dbReference>
<keyword evidence="1" id="KW-1133">Transmembrane helix</keyword>
<reference evidence="3 4" key="1">
    <citation type="submission" date="2015-03" db="EMBL/GenBank/DDBJ databases">
        <title>Genome sequencing of Methylobacterium tarhaniae DSM 25844.</title>
        <authorList>
            <person name="Chaudhry V."/>
            <person name="Patil P.B."/>
        </authorList>
    </citation>
    <scope>NUCLEOTIDE SEQUENCE [LARGE SCALE GENOMIC DNA]</scope>
    <source>
        <strain evidence="3 4">DSM 25844</strain>
    </source>
</reference>
<evidence type="ECO:0000256" key="1">
    <source>
        <dbReference type="SAM" id="Phobius"/>
    </source>
</evidence>
<feature type="transmembrane region" description="Helical" evidence="1">
    <location>
        <begin position="75"/>
        <end position="93"/>
    </location>
</feature>
<feature type="transmembrane region" description="Helical" evidence="1">
    <location>
        <begin position="99"/>
        <end position="118"/>
    </location>
</feature>
<dbReference type="Proteomes" id="UP000036449">
    <property type="component" value="Unassembled WGS sequence"/>
</dbReference>
<comment type="caution">
    <text evidence="3">The sequence shown here is derived from an EMBL/GenBank/DDBJ whole genome shotgun (WGS) entry which is preliminary data.</text>
</comment>
<evidence type="ECO:0000313" key="4">
    <source>
        <dbReference type="Proteomes" id="UP000036449"/>
    </source>
</evidence>
<evidence type="ECO:0000259" key="2">
    <source>
        <dbReference type="Pfam" id="PF03779"/>
    </source>
</evidence>
<dbReference type="PATRIC" id="fig|1187852.3.peg.936"/>
<dbReference type="RefSeq" id="WP_048452323.1">
    <property type="nucleotide sequence ID" value="NZ_LABZ01000127.1"/>
</dbReference>
<dbReference type="OrthoDB" id="166183at2"/>
<accession>A0A0J6SWV2</accession>
<keyword evidence="1" id="KW-0472">Membrane</keyword>
<feature type="transmembrane region" description="Helical" evidence="1">
    <location>
        <begin position="44"/>
        <end position="63"/>
    </location>
</feature>
<name>A0A0J6SWV2_9HYPH</name>
<organism evidence="3 4">
    <name type="scientific">Methylobacterium tarhaniae</name>
    <dbReference type="NCBI Taxonomy" id="1187852"/>
    <lineage>
        <taxon>Bacteria</taxon>
        <taxon>Pseudomonadati</taxon>
        <taxon>Pseudomonadota</taxon>
        <taxon>Alphaproteobacteria</taxon>
        <taxon>Hyphomicrobiales</taxon>
        <taxon>Methylobacteriaceae</taxon>
        <taxon>Methylobacterium</taxon>
    </lineage>
</organism>